<name>A0A2I2FNX4_ASPCN</name>
<gene>
    <name evidence="2" type="ORF">BDW47DRAFT_98265</name>
</gene>
<dbReference type="RefSeq" id="XP_024676325.1">
    <property type="nucleotide sequence ID" value="XM_024820603.1"/>
</dbReference>
<dbReference type="Proteomes" id="UP000234585">
    <property type="component" value="Unassembled WGS sequence"/>
</dbReference>
<organism evidence="2 3">
    <name type="scientific">Aspergillus candidus</name>
    <dbReference type="NCBI Taxonomy" id="41067"/>
    <lineage>
        <taxon>Eukaryota</taxon>
        <taxon>Fungi</taxon>
        <taxon>Dikarya</taxon>
        <taxon>Ascomycota</taxon>
        <taxon>Pezizomycotina</taxon>
        <taxon>Eurotiomycetes</taxon>
        <taxon>Eurotiomycetidae</taxon>
        <taxon>Eurotiales</taxon>
        <taxon>Aspergillaceae</taxon>
        <taxon>Aspergillus</taxon>
        <taxon>Aspergillus subgen. Circumdati</taxon>
    </lineage>
</organism>
<protein>
    <submittedName>
        <fullName evidence="2">Uncharacterized protein</fullName>
    </submittedName>
</protein>
<evidence type="ECO:0000313" key="3">
    <source>
        <dbReference type="Proteomes" id="UP000234585"/>
    </source>
</evidence>
<keyword evidence="3" id="KW-1185">Reference proteome</keyword>
<proteinExistence type="predicted"/>
<dbReference type="EMBL" id="KZ559118">
    <property type="protein sequence ID" value="PLB42313.1"/>
    <property type="molecule type" value="Genomic_DNA"/>
</dbReference>
<reference evidence="2 3" key="1">
    <citation type="submission" date="2017-12" db="EMBL/GenBank/DDBJ databases">
        <authorList>
            <consortium name="DOE Joint Genome Institute"/>
            <person name="Haridas S."/>
            <person name="Kjaerbolling I."/>
            <person name="Vesth T.C."/>
            <person name="Frisvad J.C."/>
            <person name="Nybo J.L."/>
            <person name="Theobald S."/>
            <person name="Kuo A."/>
            <person name="Bowyer P."/>
            <person name="Matsuda Y."/>
            <person name="Mondo S."/>
            <person name="Lyhne E.K."/>
            <person name="Kogle M.E."/>
            <person name="Clum A."/>
            <person name="Lipzen A."/>
            <person name="Salamov A."/>
            <person name="Ngan C.Y."/>
            <person name="Daum C."/>
            <person name="Chiniquy J."/>
            <person name="Barry K."/>
            <person name="LaButti K."/>
            <person name="Simmons B.A."/>
            <person name="Magnuson J.K."/>
            <person name="Mortensen U.H."/>
            <person name="Larsen T.O."/>
            <person name="Grigoriev I.V."/>
            <person name="Baker S.E."/>
            <person name="Andersen M.R."/>
            <person name="Nordberg H.P."/>
            <person name="Cantor M.N."/>
            <person name="Hua S.X."/>
        </authorList>
    </citation>
    <scope>NUCLEOTIDE SEQUENCE [LARGE SCALE GENOMIC DNA]</scope>
    <source>
        <strain evidence="2 3">CBS 102.13</strain>
    </source>
</reference>
<evidence type="ECO:0000313" key="2">
    <source>
        <dbReference type="EMBL" id="PLB42313.1"/>
    </source>
</evidence>
<accession>A0A2I2FNX4</accession>
<feature type="region of interest" description="Disordered" evidence="1">
    <location>
        <begin position="1"/>
        <end position="21"/>
    </location>
</feature>
<evidence type="ECO:0000256" key="1">
    <source>
        <dbReference type="SAM" id="MobiDB-lite"/>
    </source>
</evidence>
<dbReference type="AlphaFoldDB" id="A0A2I2FNX4"/>
<sequence>MVLIQLEGRQESPDSAPSEQEADRYWLVCWLRRYFVRWFLGLGSVCAGYVCHCIRTLPSIGCVGTAVCLCGAALSSACVWMEESTG</sequence>
<dbReference type="GeneID" id="36527763"/>